<name>A0A511QCG5_9VIBR</name>
<dbReference type="EMBL" id="BJXJ01000008">
    <property type="protein sequence ID" value="GEM74993.1"/>
    <property type="molecule type" value="Genomic_DNA"/>
</dbReference>
<accession>A0A511QCG5</accession>
<dbReference type="RefSeq" id="WP_039982069.1">
    <property type="nucleotide sequence ID" value="NZ_BAOJ01000091.1"/>
</dbReference>
<comment type="caution">
    <text evidence="1">The sequence shown here is derived from an EMBL/GenBank/DDBJ whole genome shotgun (WGS) entry which is preliminary data.</text>
</comment>
<dbReference type="OrthoDB" id="9958755at2"/>
<gene>
    <name evidence="1" type="ORF">VSA01S_11050</name>
</gene>
<dbReference type="Proteomes" id="UP000321922">
    <property type="component" value="Unassembled WGS sequence"/>
</dbReference>
<keyword evidence="2" id="KW-1185">Reference proteome</keyword>
<protein>
    <submittedName>
        <fullName evidence="1">Uncharacterized protein</fullName>
    </submittedName>
</protein>
<evidence type="ECO:0000313" key="1">
    <source>
        <dbReference type="EMBL" id="GEM74993.1"/>
    </source>
</evidence>
<dbReference type="AlphaFoldDB" id="A0A511QCG5"/>
<proteinExistence type="predicted"/>
<organism evidence="1 2">
    <name type="scientific">Vibrio sagamiensis NBRC 104589</name>
    <dbReference type="NCBI Taxonomy" id="1219064"/>
    <lineage>
        <taxon>Bacteria</taxon>
        <taxon>Pseudomonadati</taxon>
        <taxon>Pseudomonadota</taxon>
        <taxon>Gammaproteobacteria</taxon>
        <taxon>Vibrionales</taxon>
        <taxon>Vibrionaceae</taxon>
        <taxon>Vibrio</taxon>
    </lineage>
</organism>
<reference evidence="1 2" key="1">
    <citation type="submission" date="2019-07" db="EMBL/GenBank/DDBJ databases">
        <title>Whole genome shotgun sequence of Vibrio sagamiensis NBRC 104589.</title>
        <authorList>
            <person name="Hosoyama A."/>
            <person name="Uohara A."/>
            <person name="Ohji S."/>
            <person name="Ichikawa N."/>
        </authorList>
    </citation>
    <scope>NUCLEOTIDE SEQUENCE [LARGE SCALE GENOMIC DNA]</scope>
    <source>
        <strain evidence="1 2">NBRC 104589</strain>
    </source>
</reference>
<sequence length="61" mass="7007">MGSKEFSELLKLVKDLTPNQIKSLMDHARLYSSSIKRSEINGLLTNEEMELLLSIPPKYQK</sequence>
<evidence type="ECO:0000313" key="2">
    <source>
        <dbReference type="Proteomes" id="UP000321922"/>
    </source>
</evidence>